<dbReference type="GO" id="GO:0016787">
    <property type="term" value="F:hydrolase activity"/>
    <property type="evidence" value="ECO:0007669"/>
    <property type="project" value="UniProtKB-KW"/>
</dbReference>
<dbReference type="CDD" id="cd18793">
    <property type="entry name" value="SF2_C_SNF"/>
    <property type="match status" value="1"/>
</dbReference>
<comment type="caution">
    <text evidence="5">The sequence shown here is derived from an EMBL/GenBank/DDBJ whole genome shotgun (WGS) entry which is preliminary data.</text>
</comment>
<dbReference type="InterPro" id="IPR050628">
    <property type="entry name" value="SNF2_RAD54_helicase_TF"/>
</dbReference>
<accession>A0A9P1HBE2</accession>
<dbReference type="Proteomes" id="UP000838763">
    <property type="component" value="Unassembled WGS sequence"/>
</dbReference>
<keyword evidence="2" id="KW-0378">Hydrolase</keyword>
<dbReference type="InterPro" id="IPR049730">
    <property type="entry name" value="SNF2/RAD54-like_C"/>
</dbReference>
<dbReference type="PROSITE" id="PS51194">
    <property type="entry name" value="HELICASE_CTER"/>
    <property type="match status" value="1"/>
</dbReference>
<evidence type="ECO:0000256" key="2">
    <source>
        <dbReference type="ARBA" id="ARBA00022801"/>
    </source>
</evidence>
<dbReference type="Pfam" id="PF00271">
    <property type="entry name" value="Helicase_C"/>
    <property type="match status" value="1"/>
</dbReference>
<feature type="domain" description="Helicase C-terminal" evidence="4">
    <location>
        <begin position="1"/>
        <end position="173"/>
    </location>
</feature>
<evidence type="ECO:0000313" key="6">
    <source>
        <dbReference type="Proteomes" id="UP000838763"/>
    </source>
</evidence>
<proteinExistence type="predicted"/>
<dbReference type="SMART" id="SM00490">
    <property type="entry name" value="HELICc"/>
    <property type="match status" value="1"/>
</dbReference>
<dbReference type="AlphaFoldDB" id="A0A9P1HBE2"/>
<protein>
    <recommendedName>
        <fullName evidence="4">Helicase C-terminal domain-containing protein</fullName>
    </recommendedName>
</protein>
<dbReference type="PANTHER" id="PTHR45626">
    <property type="entry name" value="TRANSCRIPTION TERMINATION FACTOR 2-RELATED"/>
    <property type="match status" value="1"/>
</dbReference>
<keyword evidence="3" id="KW-0067">ATP-binding</keyword>
<dbReference type="PANTHER" id="PTHR45626:SF22">
    <property type="entry name" value="DNA REPAIR PROTEIN RAD5"/>
    <property type="match status" value="1"/>
</dbReference>
<reference evidence="5" key="1">
    <citation type="submission" date="2022-11" db="EMBL/GenBank/DDBJ databases">
        <authorList>
            <person name="Scott C."/>
            <person name="Bruce N."/>
        </authorList>
    </citation>
    <scope>NUCLEOTIDE SEQUENCE</scope>
</reference>
<evidence type="ECO:0000313" key="5">
    <source>
        <dbReference type="EMBL" id="CAI4219512.1"/>
    </source>
</evidence>
<name>A0A9P1HBE2_9PEZI</name>
<evidence type="ECO:0000256" key="1">
    <source>
        <dbReference type="ARBA" id="ARBA00022741"/>
    </source>
</evidence>
<sequence>MTPEVDGLGGIPGWAGGEDVQMDDVYLQSSTKITAVVERIAGSGIGCEKYDGRVKFSDRQRRLDMFYADPLVRVLLLTIQSGAVGLNITAANYVHMMEPQWNPAVEDQAIARVIRMGQKRKVTIVRYVVKGTVEENLVAVQGQKKKLARSTMTFGEAGGGAEDDLNGKLEELKFILGKES</sequence>
<dbReference type="GO" id="GO:0005634">
    <property type="term" value="C:nucleus"/>
    <property type="evidence" value="ECO:0007669"/>
    <property type="project" value="TreeGrafter"/>
</dbReference>
<dbReference type="InterPro" id="IPR001650">
    <property type="entry name" value="Helicase_C-like"/>
</dbReference>
<dbReference type="Gene3D" id="3.40.50.300">
    <property type="entry name" value="P-loop containing nucleotide triphosphate hydrolases"/>
    <property type="match status" value="1"/>
</dbReference>
<keyword evidence="6" id="KW-1185">Reference proteome</keyword>
<gene>
    <name evidence="5" type="ORF">PPNO1_LOCUS9069</name>
</gene>
<dbReference type="GO" id="GO:0008094">
    <property type="term" value="F:ATP-dependent activity, acting on DNA"/>
    <property type="evidence" value="ECO:0007669"/>
    <property type="project" value="TreeGrafter"/>
</dbReference>
<evidence type="ECO:0000259" key="4">
    <source>
        <dbReference type="PROSITE" id="PS51194"/>
    </source>
</evidence>
<keyword evidence="1" id="KW-0547">Nucleotide-binding</keyword>
<dbReference type="InterPro" id="IPR027417">
    <property type="entry name" value="P-loop_NTPase"/>
</dbReference>
<dbReference type="OrthoDB" id="507128at2759"/>
<dbReference type="EMBL" id="CALLCH030000020">
    <property type="protein sequence ID" value="CAI4219512.1"/>
    <property type="molecule type" value="Genomic_DNA"/>
</dbReference>
<organism evidence="5 6">
    <name type="scientific">Parascedosporium putredinis</name>
    <dbReference type="NCBI Taxonomy" id="1442378"/>
    <lineage>
        <taxon>Eukaryota</taxon>
        <taxon>Fungi</taxon>
        <taxon>Dikarya</taxon>
        <taxon>Ascomycota</taxon>
        <taxon>Pezizomycotina</taxon>
        <taxon>Sordariomycetes</taxon>
        <taxon>Hypocreomycetidae</taxon>
        <taxon>Microascales</taxon>
        <taxon>Microascaceae</taxon>
        <taxon>Parascedosporium</taxon>
    </lineage>
</organism>
<evidence type="ECO:0000256" key="3">
    <source>
        <dbReference type="ARBA" id="ARBA00022840"/>
    </source>
</evidence>
<dbReference type="GO" id="GO:0005524">
    <property type="term" value="F:ATP binding"/>
    <property type="evidence" value="ECO:0007669"/>
    <property type="project" value="UniProtKB-KW"/>
</dbReference>
<dbReference type="SUPFAM" id="SSF52540">
    <property type="entry name" value="P-loop containing nucleoside triphosphate hydrolases"/>
    <property type="match status" value="1"/>
</dbReference>
<dbReference type="GO" id="GO:0006281">
    <property type="term" value="P:DNA repair"/>
    <property type="evidence" value="ECO:0007669"/>
    <property type="project" value="TreeGrafter"/>
</dbReference>